<accession>A0A3B0XP44</accession>
<keyword evidence="2" id="KW-0698">rRNA processing</keyword>
<dbReference type="GO" id="GO:0070043">
    <property type="term" value="F:rRNA (guanine-N7-)-methyltransferase activity"/>
    <property type="evidence" value="ECO:0007669"/>
    <property type="project" value="TreeGrafter"/>
</dbReference>
<dbReference type="CDD" id="cd02440">
    <property type="entry name" value="AdoMet_MTases"/>
    <property type="match status" value="1"/>
</dbReference>
<evidence type="ECO:0000256" key="3">
    <source>
        <dbReference type="ARBA" id="ARBA00022679"/>
    </source>
</evidence>
<keyword evidence="4" id="KW-0489">Methyltransferase</keyword>
<reference evidence="4" key="1">
    <citation type="submission" date="2018-06" db="EMBL/GenBank/DDBJ databases">
        <authorList>
            <person name="Zhirakovskaya E."/>
        </authorList>
    </citation>
    <scope>NUCLEOTIDE SEQUENCE</scope>
</reference>
<dbReference type="Pfam" id="PF02527">
    <property type="entry name" value="GidB"/>
    <property type="match status" value="1"/>
</dbReference>
<keyword evidence="1" id="KW-0963">Cytoplasm</keyword>
<dbReference type="AlphaFoldDB" id="A0A3B0XP44"/>
<evidence type="ECO:0000256" key="2">
    <source>
        <dbReference type="ARBA" id="ARBA00022552"/>
    </source>
</evidence>
<proteinExistence type="inferred from homology"/>
<dbReference type="NCBIfam" id="TIGR00138">
    <property type="entry name" value="rsmG_gidB"/>
    <property type="match status" value="1"/>
</dbReference>
<gene>
    <name evidence="4" type="ORF">MNBD_GAMMA10-1949</name>
</gene>
<dbReference type="Gene3D" id="3.40.50.150">
    <property type="entry name" value="Vaccinia Virus protein VP39"/>
    <property type="match status" value="1"/>
</dbReference>
<sequence length="206" mass="23326">MQAEARLSEGLQRLGLKVDAGMQKKLLAYLQLMLKWNRAYNLTAIRDLDEMIVRHLLDSLSIMAYIQCASVLDVGTGAGLPGIPLAICMPDCQFVLLDSNGKKTRFLMQAKIELGIENIDIIHSRIEDYRPSSGFEIITCRAFAALNTILDRTQHLVTSTTRVMAMKGREEPDILAEGFVQQAQYKLQVPWLNEERHLLEIVQLKR</sequence>
<dbReference type="PIRSF" id="PIRSF003078">
    <property type="entry name" value="GidB"/>
    <property type="match status" value="1"/>
</dbReference>
<dbReference type="EMBL" id="UOFJ01000222">
    <property type="protein sequence ID" value="VAW66490.1"/>
    <property type="molecule type" value="Genomic_DNA"/>
</dbReference>
<evidence type="ECO:0000313" key="4">
    <source>
        <dbReference type="EMBL" id="VAW66490.1"/>
    </source>
</evidence>
<dbReference type="PANTHER" id="PTHR31760">
    <property type="entry name" value="S-ADENOSYL-L-METHIONINE-DEPENDENT METHYLTRANSFERASES SUPERFAMILY PROTEIN"/>
    <property type="match status" value="1"/>
</dbReference>
<dbReference type="SUPFAM" id="SSF53335">
    <property type="entry name" value="S-adenosyl-L-methionine-dependent methyltransferases"/>
    <property type="match status" value="1"/>
</dbReference>
<dbReference type="GO" id="GO:0005829">
    <property type="term" value="C:cytosol"/>
    <property type="evidence" value="ECO:0007669"/>
    <property type="project" value="TreeGrafter"/>
</dbReference>
<dbReference type="PANTHER" id="PTHR31760:SF0">
    <property type="entry name" value="S-ADENOSYL-L-METHIONINE-DEPENDENT METHYLTRANSFERASES SUPERFAMILY PROTEIN"/>
    <property type="match status" value="1"/>
</dbReference>
<organism evidence="4">
    <name type="scientific">hydrothermal vent metagenome</name>
    <dbReference type="NCBI Taxonomy" id="652676"/>
    <lineage>
        <taxon>unclassified sequences</taxon>
        <taxon>metagenomes</taxon>
        <taxon>ecological metagenomes</taxon>
    </lineage>
</organism>
<dbReference type="HAMAP" id="MF_00074">
    <property type="entry name" value="16SrRNA_methyltr_G"/>
    <property type="match status" value="1"/>
</dbReference>
<evidence type="ECO:0000256" key="1">
    <source>
        <dbReference type="ARBA" id="ARBA00022490"/>
    </source>
</evidence>
<dbReference type="InterPro" id="IPR029063">
    <property type="entry name" value="SAM-dependent_MTases_sf"/>
</dbReference>
<dbReference type="EC" id="2.1.1.170" evidence="4"/>
<protein>
    <submittedName>
        <fullName evidence="4">16S rRNA (Guanine(527)-N(7))-methyltransferase</fullName>
        <ecNumber evidence="4">2.1.1.170</ecNumber>
    </submittedName>
</protein>
<keyword evidence="3 4" id="KW-0808">Transferase</keyword>
<name>A0A3B0XP44_9ZZZZ</name>
<dbReference type="InterPro" id="IPR003682">
    <property type="entry name" value="rRNA_ssu_MeTfrase_G"/>
</dbReference>